<dbReference type="InterPro" id="IPR052162">
    <property type="entry name" value="Sensor_kinase/Photoreceptor"/>
</dbReference>
<dbReference type="InterPro" id="IPR005467">
    <property type="entry name" value="His_kinase_dom"/>
</dbReference>
<feature type="domain" description="PAC" evidence="19">
    <location>
        <begin position="459"/>
        <end position="511"/>
    </location>
</feature>
<dbReference type="Pfam" id="PF00512">
    <property type="entry name" value="HisKA"/>
    <property type="match status" value="1"/>
</dbReference>
<dbReference type="Gene3D" id="3.30.450.20">
    <property type="entry name" value="PAS domain"/>
    <property type="match status" value="4"/>
</dbReference>
<evidence type="ECO:0000256" key="13">
    <source>
        <dbReference type="ARBA" id="ARBA00022989"/>
    </source>
</evidence>
<dbReference type="CDD" id="cd00130">
    <property type="entry name" value="PAS"/>
    <property type="match status" value="3"/>
</dbReference>
<evidence type="ECO:0000256" key="3">
    <source>
        <dbReference type="ARBA" id="ARBA00012438"/>
    </source>
</evidence>
<dbReference type="EMBL" id="VITK01000016">
    <property type="protein sequence ID" value="TWA90203.1"/>
    <property type="molecule type" value="Genomic_DNA"/>
</dbReference>
<feature type="transmembrane region" description="Helical" evidence="16">
    <location>
        <begin position="41"/>
        <end position="74"/>
    </location>
</feature>
<dbReference type="FunFam" id="2.10.70.100:FF:000001">
    <property type="entry name" value="Sensory transduction histidine kinase"/>
    <property type="match status" value="2"/>
</dbReference>
<gene>
    <name evidence="20" type="ORF">FBZ96_1169</name>
</gene>
<dbReference type="CDD" id="cd00082">
    <property type="entry name" value="HisKA"/>
    <property type="match status" value="1"/>
</dbReference>
<dbReference type="InterPro" id="IPR036097">
    <property type="entry name" value="HisK_dim/P_sf"/>
</dbReference>
<dbReference type="Pfam" id="PF08447">
    <property type="entry name" value="PAS_3"/>
    <property type="match status" value="2"/>
</dbReference>
<keyword evidence="21" id="KW-1185">Reference proteome</keyword>
<feature type="domain" description="PAS" evidence="18">
    <location>
        <begin position="408"/>
        <end position="455"/>
    </location>
</feature>
<evidence type="ECO:0000313" key="21">
    <source>
        <dbReference type="Proteomes" id="UP000319949"/>
    </source>
</evidence>
<dbReference type="InterPro" id="IPR025201">
    <property type="entry name" value="KdpD_TM"/>
</dbReference>
<dbReference type="SUPFAM" id="SSF55874">
    <property type="entry name" value="ATPase domain of HSP90 chaperone/DNA topoisomerase II/histidine kinase"/>
    <property type="match status" value="1"/>
</dbReference>
<dbReference type="Pfam" id="PF00989">
    <property type="entry name" value="PAS"/>
    <property type="match status" value="1"/>
</dbReference>
<accession>A0A560CZF0</accession>
<name>A0A560CZF0_9BRAD</name>
<dbReference type="SMART" id="SM00387">
    <property type="entry name" value="HATPase_c"/>
    <property type="match status" value="1"/>
</dbReference>
<dbReference type="GO" id="GO:0000155">
    <property type="term" value="F:phosphorelay sensor kinase activity"/>
    <property type="evidence" value="ECO:0007669"/>
    <property type="project" value="InterPro"/>
</dbReference>
<evidence type="ECO:0000313" key="20">
    <source>
        <dbReference type="EMBL" id="TWA90203.1"/>
    </source>
</evidence>
<comment type="subcellular location">
    <subcellularLocation>
        <location evidence="2">Cell inner membrane</location>
        <topology evidence="2">Multi-pass membrane protein</topology>
    </subcellularLocation>
</comment>
<evidence type="ECO:0000256" key="16">
    <source>
        <dbReference type="SAM" id="Phobius"/>
    </source>
</evidence>
<feature type="domain" description="PAC" evidence="19">
    <location>
        <begin position="207"/>
        <end position="258"/>
    </location>
</feature>
<evidence type="ECO:0000256" key="7">
    <source>
        <dbReference type="ARBA" id="ARBA00022679"/>
    </source>
</evidence>
<keyword evidence="10" id="KW-0547">Nucleotide-binding</keyword>
<evidence type="ECO:0000256" key="11">
    <source>
        <dbReference type="ARBA" id="ARBA00022777"/>
    </source>
</evidence>
<keyword evidence="8 16" id="KW-0812">Transmembrane</keyword>
<feature type="domain" description="Histidine kinase" evidence="17">
    <location>
        <begin position="667"/>
        <end position="883"/>
    </location>
</feature>
<dbReference type="EC" id="2.7.13.3" evidence="3"/>
<dbReference type="Pfam" id="PF02518">
    <property type="entry name" value="HATPase_c"/>
    <property type="match status" value="1"/>
</dbReference>
<feature type="domain" description="PAC" evidence="19">
    <location>
        <begin position="331"/>
        <end position="382"/>
    </location>
</feature>
<dbReference type="PANTHER" id="PTHR43304:SF1">
    <property type="entry name" value="PAC DOMAIN-CONTAINING PROTEIN"/>
    <property type="match status" value="1"/>
</dbReference>
<dbReference type="InterPro" id="IPR004358">
    <property type="entry name" value="Sig_transdc_His_kin-like_C"/>
</dbReference>
<dbReference type="InterPro" id="IPR013767">
    <property type="entry name" value="PAS_fold"/>
</dbReference>
<evidence type="ECO:0000259" key="18">
    <source>
        <dbReference type="PROSITE" id="PS50112"/>
    </source>
</evidence>
<dbReference type="GO" id="GO:0042802">
    <property type="term" value="F:identical protein binding"/>
    <property type="evidence" value="ECO:0007669"/>
    <property type="project" value="UniProtKB-ARBA"/>
</dbReference>
<dbReference type="PRINTS" id="PR00344">
    <property type="entry name" value="BCTRLSENSOR"/>
</dbReference>
<dbReference type="Gene3D" id="2.10.70.100">
    <property type="match status" value="2"/>
</dbReference>
<protein>
    <recommendedName>
        <fullName evidence="3">histidine kinase</fullName>
        <ecNumber evidence="3">2.7.13.3</ecNumber>
    </recommendedName>
</protein>
<keyword evidence="11" id="KW-0418">Kinase</keyword>
<dbReference type="FunFam" id="1.10.287.130:FF:000055">
    <property type="entry name" value="Two-component sensor histidine kinase"/>
    <property type="match status" value="1"/>
</dbReference>
<dbReference type="FunFam" id="3.30.450.20:FF:000088">
    <property type="entry name" value="Sensory transduction histidine kinase"/>
    <property type="match status" value="1"/>
</dbReference>
<dbReference type="FunFam" id="3.30.565.10:FF:000042">
    <property type="entry name" value="Two-component sensor histidine kinase KdpD"/>
    <property type="match status" value="1"/>
</dbReference>
<keyword evidence="4" id="KW-1003">Cell membrane</keyword>
<dbReference type="STRING" id="1803665.GCA_001641335_04235"/>
<dbReference type="SUPFAM" id="SSF47384">
    <property type="entry name" value="Homodimeric domain of signal transducing histidine kinase"/>
    <property type="match status" value="1"/>
</dbReference>
<comment type="catalytic activity">
    <reaction evidence="1">
        <text>ATP + protein L-histidine = ADP + protein N-phospho-L-histidine.</text>
        <dbReference type="EC" id="2.7.13.3"/>
    </reaction>
</comment>
<dbReference type="SMART" id="SM00091">
    <property type="entry name" value="PAS"/>
    <property type="match status" value="3"/>
</dbReference>
<organism evidence="20 21">
    <name type="scientific">Bradyrhizobium stylosanthis</name>
    <dbReference type="NCBI Taxonomy" id="1803665"/>
    <lineage>
        <taxon>Bacteria</taxon>
        <taxon>Pseudomonadati</taxon>
        <taxon>Pseudomonadota</taxon>
        <taxon>Alphaproteobacteria</taxon>
        <taxon>Hyphomicrobiales</taxon>
        <taxon>Nitrobacteraceae</taxon>
        <taxon>Bradyrhizobium</taxon>
    </lineage>
</organism>
<keyword evidence="12" id="KW-0067">ATP-binding</keyword>
<evidence type="ECO:0000256" key="1">
    <source>
        <dbReference type="ARBA" id="ARBA00000085"/>
    </source>
</evidence>
<dbReference type="AlphaFoldDB" id="A0A560CZF0"/>
<evidence type="ECO:0000259" key="17">
    <source>
        <dbReference type="PROSITE" id="PS50109"/>
    </source>
</evidence>
<dbReference type="SMART" id="SM00388">
    <property type="entry name" value="HisKA"/>
    <property type="match status" value="1"/>
</dbReference>
<feature type="transmembrane region" description="Helical" evidence="16">
    <location>
        <begin position="12"/>
        <end position="32"/>
    </location>
</feature>
<dbReference type="Gene3D" id="1.20.120.620">
    <property type="entry name" value="Backbone structure of the membrane domain of e. Coli histidine kinase receptor kdpd"/>
    <property type="match status" value="1"/>
</dbReference>
<feature type="domain" description="PAC" evidence="19">
    <location>
        <begin position="592"/>
        <end position="644"/>
    </location>
</feature>
<dbReference type="SUPFAM" id="SSF55785">
    <property type="entry name" value="PYP-like sensor domain (PAS domain)"/>
    <property type="match status" value="4"/>
</dbReference>
<evidence type="ECO:0000256" key="15">
    <source>
        <dbReference type="ARBA" id="ARBA00023136"/>
    </source>
</evidence>
<evidence type="ECO:0000256" key="5">
    <source>
        <dbReference type="ARBA" id="ARBA00022519"/>
    </source>
</evidence>
<dbReference type="PANTHER" id="PTHR43304">
    <property type="entry name" value="PHYTOCHROME-LIKE PROTEIN CPH1"/>
    <property type="match status" value="1"/>
</dbReference>
<dbReference type="PROSITE" id="PS50112">
    <property type="entry name" value="PAS"/>
    <property type="match status" value="2"/>
</dbReference>
<keyword evidence="9" id="KW-0677">Repeat</keyword>
<dbReference type="InterPro" id="IPR000014">
    <property type="entry name" value="PAS"/>
</dbReference>
<dbReference type="GO" id="GO:0006355">
    <property type="term" value="P:regulation of DNA-templated transcription"/>
    <property type="evidence" value="ECO:0007669"/>
    <property type="project" value="InterPro"/>
</dbReference>
<keyword evidence="6" id="KW-0597">Phosphoprotein</keyword>
<dbReference type="GO" id="GO:0005886">
    <property type="term" value="C:plasma membrane"/>
    <property type="evidence" value="ECO:0007669"/>
    <property type="project" value="UniProtKB-SubCell"/>
</dbReference>
<dbReference type="Gene3D" id="3.30.565.10">
    <property type="entry name" value="Histidine kinase-like ATPase, C-terminal domain"/>
    <property type="match status" value="1"/>
</dbReference>
<evidence type="ECO:0000256" key="14">
    <source>
        <dbReference type="ARBA" id="ARBA00023012"/>
    </source>
</evidence>
<dbReference type="InterPro" id="IPR035965">
    <property type="entry name" value="PAS-like_dom_sf"/>
</dbReference>
<dbReference type="InterPro" id="IPR003661">
    <property type="entry name" value="HisK_dim/P_dom"/>
</dbReference>
<evidence type="ECO:0000256" key="10">
    <source>
        <dbReference type="ARBA" id="ARBA00022741"/>
    </source>
</evidence>
<keyword evidence="15 16" id="KW-0472">Membrane</keyword>
<proteinExistence type="predicted"/>
<reference evidence="20 21" key="1">
    <citation type="submission" date="2019-06" db="EMBL/GenBank/DDBJ databases">
        <title>Genomic Encyclopedia of Type Strains, Phase IV (KMG-V): Genome sequencing to study the core and pangenomes of soil and plant-associated prokaryotes.</title>
        <authorList>
            <person name="Whitman W."/>
        </authorList>
    </citation>
    <scope>NUCLEOTIDE SEQUENCE [LARGE SCALE GENOMIC DNA]</scope>
    <source>
        <strain evidence="20 21">BR 510</strain>
    </source>
</reference>
<evidence type="ECO:0000256" key="2">
    <source>
        <dbReference type="ARBA" id="ARBA00004429"/>
    </source>
</evidence>
<keyword evidence="5" id="KW-0997">Cell inner membrane</keyword>
<evidence type="ECO:0000259" key="19">
    <source>
        <dbReference type="PROSITE" id="PS50113"/>
    </source>
</evidence>
<evidence type="ECO:0000256" key="6">
    <source>
        <dbReference type="ARBA" id="ARBA00022553"/>
    </source>
</evidence>
<dbReference type="InterPro" id="IPR038318">
    <property type="entry name" value="KdpD_sf"/>
</dbReference>
<evidence type="ECO:0000256" key="8">
    <source>
        <dbReference type="ARBA" id="ARBA00022692"/>
    </source>
</evidence>
<dbReference type="Gene3D" id="1.10.287.130">
    <property type="match status" value="1"/>
</dbReference>
<evidence type="ECO:0000256" key="9">
    <source>
        <dbReference type="ARBA" id="ARBA00022737"/>
    </source>
</evidence>
<dbReference type="PROSITE" id="PS50109">
    <property type="entry name" value="HIS_KIN"/>
    <property type="match status" value="1"/>
</dbReference>
<dbReference type="GO" id="GO:0005524">
    <property type="term" value="F:ATP binding"/>
    <property type="evidence" value="ECO:0007669"/>
    <property type="project" value="UniProtKB-KW"/>
</dbReference>
<keyword evidence="14" id="KW-0902">Two-component regulatory system</keyword>
<evidence type="ECO:0000256" key="12">
    <source>
        <dbReference type="ARBA" id="ARBA00022840"/>
    </source>
</evidence>
<dbReference type="InterPro" id="IPR036890">
    <property type="entry name" value="HATPase_C_sf"/>
</dbReference>
<dbReference type="PROSITE" id="PS50113">
    <property type="entry name" value="PAC"/>
    <property type="match status" value="4"/>
</dbReference>
<dbReference type="InterPro" id="IPR003594">
    <property type="entry name" value="HATPase_dom"/>
</dbReference>
<dbReference type="NCBIfam" id="TIGR00229">
    <property type="entry name" value="sensory_box"/>
    <property type="match status" value="4"/>
</dbReference>
<dbReference type="OrthoDB" id="9789238at2"/>
<evidence type="ECO:0000256" key="4">
    <source>
        <dbReference type="ARBA" id="ARBA00022475"/>
    </source>
</evidence>
<dbReference type="InterPro" id="IPR000700">
    <property type="entry name" value="PAS-assoc_C"/>
</dbReference>
<dbReference type="Pfam" id="PF13426">
    <property type="entry name" value="PAS_9"/>
    <property type="match status" value="1"/>
</dbReference>
<dbReference type="RefSeq" id="WP_063687604.1">
    <property type="nucleotide sequence ID" value="NZ_LVEM01000002.1"/>
</dbReference>
<comment type="caution">
    <text evidence="20">The sequence shown here is derived from an EMBL/GenBank/DDBJ whole genome shotgun (WGS) entry which is preliminary data.</text>
</comment>
<keyword evidence="13 16" id="KW-1133">Transmembrane helix</keyword>
<sequence length="883" mass="98386">MFNQLTTLERSGTQFIVGSITLAAVTLASLYINSPFAATAFAYLVVILLFSLMGSFIVSLVLSIVSVASLAYVFTPPSLSFRIDDPRDLVVVVAFLSASIVGTHLIGKVRHQREVARETAAKLRHSAADLHNREKLWRAIFEHNPAMYFMVDEAGTVLNVNTFGATQLGYTPAELIGVSVLKVFPEDDREVVRKCIGSCLTDIGQSRTWDIQKVRKDGSVLWVRENAKAMLWADDKPIVLIACEDITEQKRTELALQRSEAHLAQAQELSHTGSFGWNAADEVFWSKENFRIFEYDPDIKPTPQHVLDRAHPDDKASVQETLDRAARGEDFEHEYRLLMPDGSIKHIHARARTTRTASGEIEFVGAATDITAAKQTERRLLRSEAYLADAQQLSRTGTWSWDCHRRCFAYRSAEVSRLFGFDPEEPVTLEAIRSRIHPDDLPLQQEVQRQAIEQKAGNFEYDFRICHPDGAIRHIHAVAHAVLGSDGVTVELIGTHMDVTEQHAAREKLENTLAALRESEQRFRDYAETASDWLWETGPDHRLTLSEHTSATGLLATGAIGRPRWEIACDFEEEPEKWRQHQATVNAHLPFRDLIYRAISATGSAIYFQTSGKPFFDENGSFRGYRGVATDITAKIRADQAEQELRKSQADLAHVTRVTTLGELTASIAHEVNQPLAAIISNGDACLGWIRREIPDIPAALRSVEWIIEDAVRASEVIRRVRTLAKKGDIEMVPLDVNEVVNEAIALVTRELVNHQVTLRTELALALPTVLGDRVQLQQVIINLVMNGIEAMQEVDDRARELVIESSMDSKGRVQLSVTDCGVGIAEDDRIRILDPFFTTKSTGLGMGLSICRSIVEAHGGRLSIVRKQGPGATFQFALPVVS</sequence>
<feature type="domain" description="PAS" evidence="18">
    <location>
        <begin position="133"/>
        <end position="203"/>
    </location>
</feature>
<dbReference type="SMART" id="SM00086">
    <property type="entry name" value="PAC"/>
    <property type="match status" value="4"/>
</dbReference>
<dbReference type="InterPro" id="IPR001610">
    <property type="entry name" value="PAC"/>
</dbReference>
<dbReference type="InterPro" id="IPR013655">
    <property type="entry name" value="PAS_fold_3"/>
</dbReference>
<keyword evidence="7" id="KW-0808">Transferase</keyword>
<dbReference type="Proteomes" id="UP000319949">
    <property type="component" value="Unassembled WGS sequence"/>
</dbReference>
<dbReference type="Pfam" id="PF13493">
    <property type="entry name" value="DUF4118"/>
    <property type="match status" value="1"/>
</dbReference>